<evidence type="ECO:0008006" key="3">
    <source>
        <dbReference type="Google" id="ProtNLM"/>
    </source>
</evidence>
<accession>A0A1W2GF55</accession>
<reference evidence="1 2" key="1">
    <citation type="submission" date="2017-04" db="EMBL/GenBank/DDBJ databases">
        <authorList>
            <person name="Afonso C.L."/>
            <person name="Miller P.J."/>
            <person name="Scott M.A."/>
            <person name="Spackman E."/>
            <person name="Goraichik I."/>
            <person name="Dimitrov K.M."/>
            <person name="Suarez D.L."/>
            <person name="Swayne D.E."/>
        </authorList>
    </citation>
    <scope>NUCLEOTIDE SEQUENCE [LARGE SCALE GENOMIC DNA]</scope>
    <source>
        <strain evidence="1 2">DSM 26133</strain>
    </source>
</reference>
<sequence length="201" mass="23454">MANFKFFLFLLVIGCSSKPEVSSLYSITSKARCKGPTRSYHTELHATADGYTRFHQSYPSDYPDYDAIIYGDTLGFVLTSDTIERWTESREISVGKGHSFHMISHNPKLVFNYVDGKYFDTIGNEVDFIFHENSDRVQSFQITNPFDETERIEIFFSKWEEVQEFEFPMQVQIIQGGKNEYFFEFYEVKINDPTFSKIPPS</sequence>
<dbReference type="Proteomes" id="UP000192472">
    <property type="component" value="Unassembled WGS sequence"/>
</dbReference>
<dbReference type="EMBL" id="FWYF01000002">
    <property type="protein sequence ID" value="SMD35309.1"/>
    <property type="molecule type" value="Genomic_DNA"/>
</dbReference>
<dbReference type="STRING" id="692418.SAMN04488029_2445"/>
<dbReference type="RefSeq" id="WP_084373090.1">
    <property type="nucleotide sequence ID" value="NZ_FWYF01000002.1"/>
</dbReference>
<proteinExistence type="predicted"/>
<protein>
    <recommendedName>
        <fullName evidence="3">Lipoprotein</fullName>
    </recommendedName>
</protein>
<name>A0A1W2GF55_REIFA</name>
<evidence type="ECO:0000313" key="2">
    <source>
        <dbReference type="Proteomes" id="UP000192472"/>
    </source>
</evidence>
<dbReference type="AlphaFoldDB" id="A0A1W2GF55"/>
<gene>
    <name evidence="1" type="ORF">SAMN04488029_2445</name>
</gene>
<keyword evidence="2" id="KW-1185">Reference proteome</keyword>
<evidence type="ECO:0000313" key="1">
    <source>
        <dbReference type="EMBL" id="SMD35309.1"/>
    </source>
</evidence>
<organism evidence="1 2">
    <name type="scientific">Reichenbachiella faecimaris</name>
    <dbReference type="NCBI Taxonomy" id="692418"/>
    <lineage>
        <taxon>Bacteria</taxon>
        <taxon>Pseudomonadati</taxon>
        <taxon>Bacteroidota</taxon>
        <taxon>Cytophagia</taxon>
        <taxon>Cytophagales</taxon>
        <taxon>Reichenbachiellaceae</taxon>
        <taxon>Reichenbachiella</taxon>
    </lineage>
</organism>